<keyword evidence="3" id="KW-1185">Reference proteome</keyword>
<gene>
    <name evidence="2" type="ORF">TARUN_8208</name>
</gene>
<evidence type="ECO:0008006" key="4">
    <source>
        <dbReference type="Google" id="ProtNLM"/>
    </source>
</evidence>
<proteinExistence type="predicted"/>
<feature type="compositionally biased region" description="Basic and acidic residues" evidence="1">
    <location>
        <begin position="1"/>
        <end position="11"/>
    </location>
</feature>
<feature type="region of interest" description="Disordered" evidence="1">
    <location>
        <begin position="1"/>
        <end position="95"/>
    </location>
</feature>
<feature type="compositionally biased region" description="Polar residues" evidence="1">
    <location>
        <begin position="26"/>
        <end position="35"/>
    </location>
</feature>
<dbReference type="Proteomes" id="UP000266272">
    <property type="component" value="Unassembled WGS sequence"/>
</dbReference>
<organism evidence="2 3">
    <name type="scientific">Trichoderma arundinaceum</name>
    <dbReference type="NCBI Taxonomy" id="490622"/>
    <lineage>
        <taxon>Eukaryota</taxon>
        <taxon>Fungi</taxon>
        <taxon>Dikarya</taxon>
        <taxon>Ascomycota</taxon>
        <taxon>Pezizomycotina</taxon>
        <taxon>Sordariomycetes</taxon>
        <taxon>Hypocreomycetidae</taxon>
        <taxon>Hypocreales</taxon>
        <taxon>Hypocreaceae</taxon>
        <taxon>Trichoderma</taxon>
    </lineage>
</organism>
<evidence type="ECO:0000313" key="3">
    <source>
        <dbReference type="Proteomes" id="UP000266272"/>
    </source>
</evidence>
<sequence length="95" mass="10753">MSKFSYDKETDVTSVPEGQVHDDSYVTDQKYQSIPVQRDNARVEDPIEASSADTDEQLNKDDEEAIDQSNIVDERTRGSKPRGSYQEPGDLKLDE</sequence>
<evidence type="ECO:0000256" key="1">
    <source>
        <dbReference type="SAM" id="MobiDB-lite"/>
    </source>
</evidence>
<dbReference type="AlphaFoldDB" id="A0A395ND51"/>
<accession>A0A395ND51</accession>
<name>A0A395ND51_TRIAR</name>
<comment type="caution">
    <text evidence="2">The sequence shown here is derived from an EMBL/GenBank/DDBJ whole genome shotgun (WGS) entry which is preliminary data.</text>
</comment>
<protein>
    <recommendedName>
        <fullName evidence="4">Histone chaperone domain-containing protein</fullName>
    </recommendedName>
</protein>
<evidence type="ECO:0000313" key="2">
    <source>
        <dbReference type="EMBL" id="RFU74042.1"/>
    </source>
</evidence>
<reference evidence="2 3" key="1">
    <citation type="journal article" date="2018" name="PLoS Pathog.">
        <title>Evolution of structural diversity of trichothecenes, a family of toxins produced by plant pathogenic and entomopathogenic fungi.</title>
        <authorList>
            <person name="Proctor R.H."/>
            <person name="McCormick S.P."/>
            <person name="Kim H.S."/>
            <person name="Cardoza R.E."/>
            <person name="Stanley A.M."/>
            <person name="Lindo L."/>
            <person name="Kelly A."/>
            <person name="Brown D.W."/>
            <person name="Lee T."/>
            <person name="Vaughan M.M."/>
            <person name="Alexander N.J."/>
            <person name="Busman M."/>
            <person name="Gutierrez S."/>
        </authorList>
    </citation>
    <scope>NUCLEOTIDE SEQUENCE [LARGE SCALE GENOMIC DNA]</scope>
    <source>
        <strain evidence="2 3">IBT 40837</strain>
    </source>
</reference>
<feature type="compositionally biased region" description="Acidic residues" evidence="1">
    <location>
        <begin position="53"/>
        <end position="66"/>
    </location>
</feature>
<dbReference type="OrthoDB" id="4357148at2759"/>
<dbReference type="EMBL" id="PXOA01000579">
    <property type="protein sequence ID" value="RFU74042.1"/>
    <property type="molecule type" value="Genomic_DNA"/>
</dbReference>